<organism evidence="4">
    <name type="scientific">Thermohahella caldifontis</name>
    <dbReference type="NCBI Taxonomy" id="3142973"/>
    <lineage>
        <taxon>Bacteria</taxon>
        <taxon>Pseudomonadati</taxon>
        <taxon>Pseudomonadota</taxon>
        <taxon>Gammaproteobacteria</taxon>
        <taxon>Oceanospirillales</taxon>
        <taxon>Hahellaceae</taxon>
        <taxon>Thermohahella</taxon>
    </lineage>
</organism>
<dbReference type="InterPro" id="IPR031107">
    <property type="entry name" value="Small_HSP"/>
</dbReference>
<sequence length="151" mass="17521">MALTRWNPFAEFEQILDRYNRMFNEGVAALPAQSDNQELKQIDWRPAVDIEETDEAFLIRAELPGVKKDDIKVTVDNGVLTIQGERKLEKEEKDKKRHRIERVYGSFLRSFTLPDNVNQEDIRADYQDGVLTLHLNKVEPAKPKAIEVKVN</sequence>
<dbReference type="PROSITE" id="PS01031">
    <property type="entry name" value="SHSP"/>
    <property type="match status" value="1"/>
</dbReference>
<dbReference type="SUPFAM" id="SSF49764">
    <property type="entry name" value="HSP20-like chaperones"/>
    <property type="match status" value="1"/>
</dbReference>
<feature type="domain" description="SHSP" evidence="3">
    <location>
        <begin position="39"/>
        <end position="151"/>
    </location>
</feature>
<reference evidence="4" key="1">
    <citation type="submission" date="2024-05" db="EMBL/GenBank/DDBJ databases">
        <title>Genome sequencing of novel strain.</title>
        <authorList>
            <person name="Ganbat D."/>
            <person name="Ganbat S."/>
            <person name="Lee S.-J."/>
        </authorList>
    </citation>
    <scope>NUCLEOTIDE SEQUENCE</scope>
    <source>
        <strain evidence="4">SMD15-11</strain>
    </source>
</reference>
<protein>
    <submittedName>
        <fullName evidence="4">Hsp20/alpha crystallin family protein</fullName>
    </submittedName>
</protein>
<dbReference type="PANTHER" id="PTHR11527">
    <property type="entry name" value="HEAT-SHOCK PROTEIN 20 FAMILY MEMBER"/>
    <property type="match status" value="1"/>
</dbReference>
<proteinExistence type="inferred from homology"/>
<dbReference type="Gene3D" id="2.60.40.790">
    <property type="match status" value="1"/>
</dbReference>
<evidence type="ECO:0000256" key="2">
    <source>
        <dbReference type="RuleBase" id="RU003616"/>
    </source>
</evidence>
<dbReference type="EMBL" id="CP154858">
    <property type="protein sequence ID" value="XDT71513.1"/>
    <property type="molecule type" value="Genomic_DNA"/>
</dbReference>
<dbReference type="CDD" id="cd06464">
    <property type="entry name" value="ACD_sHsps-like"/>
    <property type="match status" value="1"/>
</dbReference>
<gene>
    <name evidence="4" type="ORF">AAIA72_11940</name>
</gene>
<dbReference type="InterPro" id="IPR002068">
    <property type="entry name" value="A-crystallin/Hsp20_dom"/>
</dbReference>
<dbReference type="InterPro" id="IPR008978">
    <property type="entry name" value="HSP20-like_chaperone"/>
</dbReference>
<evidence type="ECO:0000259" key="3">
    <source>
        <dbReference type="PROSITE" id="PS01031"/>
    </source>
</evidence>
<dbReference type="AlphaFoldDB" id="A0AB39UT98"/>
<evidence type="ECO:0000256" key="1">
    <source>
        <dbReference type="PROSITE-ProRule" id="PRU00285"/>
    </source>
</evidence>
<comment type="similarity">
    <text evidence="1 2">Belongs to the small heat shock protein (HSP20) family.</text>
</comment>
<dbReference type="RefSeq" id="WP_369600549.1">
    <property type="nucleotide sequence ID" value="NZ_CP154858.1"/>
</dbReference>
<dbReference type="KEGG" id="tcd:AAIA72_11940"/>
<dbReference type="Pfam" id="PF00011">
    <property type="entry name" value="HSP20"/>
    <property type="match status" value="1"/>
</dbReference>
<accession>A0AB39UT98</accession>
<name>A0AB39UT98_9GAMM</name>
<evidence type="ECO:0000313" key="4">
    <source>
        <dbReference type="EMBL" id="XDT71513.1"/>
    </source>
</evidence>